<dbReference type="EMBL" id="LUEZ02000055">
    <property type="protein sequence ID" value="RDB21494.1"/>
    <property type="molecule type" value="Genomic_DNA"/>
</dbReference>
<comment type="caution">
    <text evidence="2">The sequence shown here is derived from an EMBL/GenBank/DDBJ whole genome shotgun (WGS) entry which is preliminary data.</text>
</comment>
<dbReference type="STRING" id="39966.A0A369JQ38"/>
<evidence type="ECO:0000313" key="2">
    <source>
        <dbReference type="EMBL" id="RDB21494.1"/>
    </source>
</evidence>
<dbReference type="Proteomes" id="UP000076154">
    <property type="component" value="Unassembled WGS sequence"/>
</dbReference>
<feature type="region of interest" description="Disordered" evidence="1">
    <location>
        <begin position="140"/>
        <end position="238"/>
    </location>
</feature>
<name>A0A369JQ38_HYPMA</name>
<feature type="compositionally biased region" description="Low complexity" evidence="1">
    <location>
        <begin position="281"/>
        <end position="291"/>
    </location>
</feature>
<reference evidence="2" key="1">
    <citation type="submission" date="2018-04" db="EMBL/GenBank/DDBJ databases">
        <title>Whole genome sequencing of Hypsizygus marmoreus.</title>
        <authorList>
            <person name="Choi I.-G."/>
            <person name="Min B."/>
            <person name="Kim J.-G."/>
            <person name="Kim S."/>
            <person name="Oh Y.-L."/>
            <person name="Kong W.-S."/>
            <person name="Park H."/>
            <person name="Jeong J."/>
            <person name="Song E.-S."/>
        </authorList>
    </citation>
    <scope>NUCLEOTIDE SEQUENCE [LARGE SCALE GENOMIC DNA]</scope>
    <source>
        <strain evidence="2">51987-8</strain>
    </source>
</reference>
<feature type="compositionally biased region" description="Polar residues" evidence="1">
    <location>
        <begin position="333"/>
        <end position="349"/>
    </location>
</feature>
<gene>
    <name evidence="2" type="ORF">Hypma_011708</name>
</gene>
<proteinExistence type="predicted"/>
<evidence type="ECO:0000313" key="3">
    <source>
        <dbReference type="Proteomes" id="UP000076154"/>
    </source>
</evidence>
<sequence>MSNISASHSDFDFWEFVCCGRCQLPFTSTTGATVPFWLTECGHIICNNHLNADQSCAHCGSPGVQVVPLQSEMEEPMSGWFRSMPVWLDGAANAIKFQQEAMASQIRYYRSRHQQQRVFIQQLKKANEALNVENNQLRQELGHGQYSDRGYNEKMSTDIPNSNGKRALVDAQSYRRSGGRPATTSSPRSVITPLGPNRLTLPQGQQAPNLSSNRFDGAQASSSHTSGLPGPDTSQAQQRSVGGFIEKYAYVPPSTPQFHPQRLTHTQAAPQTFKRSKPNEEPQQMRPQQQGHGQGQGQGHRNMPPPPTPVRFKPAGIPNSNATQHVRPGQIQAPLQGQGNMTVQRQQRSMGPPPTPQMRQPQARNFQGLQPNNASASGSARGHADSLPPTNRFQPPAQRFVPPPSAQGQHPGLPTLSTGNAPQRFIPSGSRAPSRAQPPDFSGGAQRMPFVSSGQGRDGYH</sequence>
<dbReference type="OrthoDB" id="2535391at2759"/>
<accession>A0A369JQ38</accession>
<organism evidence="2 3">
    <name type="scientific">Hypsizygus marmoreus</name>
    <name type="common">White beech mushroom</name>
    <name type="synonym">Agaricus marmoreus</name>
    <dbReference type="NCBI Taxonomy" id="39966"/>
    <lineage>
        <taxon>Eukaryota</taxon>
        <taxon>Fungi</taxon>
        <taxon>Dikarya</taxon>
        <taxon>Basidiomycota</taxon>
        <taxon>Agaricomycotina</taxon>
        <taxon>Agaricomycetes</taxon>
        <taxon>Agaricomycetidae</taxon>
        <taxon>Agaricales</taxon>
        <taxon>Tricholomatineae</taxon>
        <taxon>Lyophyllaceae</taxon>
        <taxon>Hypsizygus</taxon>
    </lineage>
</organism>
<evidence type="ECO:0000256" key="1">
    <source>
        <dbReference type="SAM" id="MobiDB-lite"/>
    </source>
</evidence>
<keyword evidence="3" id="KW-1185">Reference proteome</keyword>
<feature type="compositionally biased region" description="Polar residues" evidence="1">
    <location>
        <begin position="357"/>
        <end position="378"/>
    </location>
</feature>
<feature type="region of interest" description="Disordered" evidence="1">
    <location>
        <begin position="251"/>
        <end position="461"/>
    </location>
</feature>
<dbReference type="AlphaFoldDB" id="A0A369JQ38"/>
<dbReference type="InParanoid" id="A0A369JQ38"/>
<feature type="compositionally biased region" description="Polar residues" evidence="1">
    <location>
        <begin position="200"/>
        <end position="238"/>
    </location>
</feature>
<protein>
    <submittedName>
        <fullName evidence="2">Uncharacterized protein</fullName>
    </submittedName>
</protein>